<dbReference type="AlphaFoldDB" id="A0A1H3TCZ9"/>
<gene>
    <name evidence="3" type="ORF">SAMN05421684_5424</name>
</gene>
<dbReference type="SUPFAM" id="SSF55961">
    <property type="entry name" value="Bet v1-like"/>
    <property type="match status" value="1"/>
</dbReference>
<dbReference type="InterPro" id="IPR023393">
    <property type="entry name" value="START-like_dom_sf"/>
</dbReference>
<feature type="domain" description="Activator of Hsp90 ATPase homologue 1/2-like C-terminal" evidence="2">
    <location>
        <begin position="27"/>
        <end position="154"/>
    </location>
</feature>
<dbReference type="RefSeq" id="WP_090798804.1">
    <property type="nucleotide sequence ID" value="NZ_BOND01000002.1"/>
</dbReference>
<reference evidence="4" key="1">
    <citation type="submission" date="2016-10" db="EMBL/GenBank/DDBJ databases">
        <authorList>
            <person name="Varghese N."/>
            <person name="Submissions S."/>
        </authorList>
    </citation>
    <scope>NUCLEOTIDE SEQUENCE [LARGE SCALE GENOMIC DNA]</scope>
    <source>
        <strain evidence="4">DSM 44718</strain>
    </source>
</reference>
<dbReference type="Pfam" id="PF08327">
    <property type="entry name" value="AHSA1"/>
    <property type="match status" value="1"/>
</dbReference>
<organism evidence="3 4">
    <name type="scientific">Asanoa ishikariensis</name>
    <dbReference type="NCBI Taxonomy" id="137265"/>
    <lineage>
        <taxon>Bacteria</taxon>
        <taxon>Bacillati</taxon>
        <taxon>Actinomycetota</taxon>
        <taxon>Actinomycetes</taxon>
        <taxon>Micromonosporales</taxon>
        <taxon>Micromonosporaceae</taxon>
        <taxon>Asanoa</taxon>
    </lineage>
</organism>
<dbReference type="Proteomes" id="UP000199632">
    <property type="component" value="Unassembled WGS sequence"/>
</dbReference>
<dbReference type="Gene3D" id="3.30.530.20">
    <property type="match status" value="1"/>
</dbReference>
<keyword evidence="4" id="KW-1185">Reference proteome</keyword>
<evidence type="ECO:0000313" key="4">
    <source>
        <dbReference type="Proteomes" id="UP000199632"/>
    </source>
</evidence>
<accession>A0A1H3TCZ9</accession>
<dbReference type="OrthoDB" id="8117292at2"/>
<sequence length="177" mass="19574">MTVDDRLGHLDMHGESVTMTFRRRLPYPIDAVWAAITDPKARETWFGTTTIDARAGGTIAMLPHDPPAPPDAKRMTGTILTWQPPSPAGGGSRTAVLEHEWHQRIVEAGVVRYELTEDDDATVLVFTHHGLGLRNAQGFLPGTHAFLDRLAAHLAAEDIPNWNRLYELLAPAYQYGS</sequence>
<dbReference type="STRING" id="137265.SAMN05421684_5424"/>
<evidence type="ECO:0000256" key="1">
    <source>
        <dbReference type="ARBA" id="ARBA00006817"/>
    </source>
</evidence>
<evidence type="ECO:0000313" key="3">
    <source>
        <dbReference type="EMBL" id="SDZ47219.1"/>
    </source>
</evidence>
<comment type="similarity">
    <text evidence="1">Belongs to the AHA1 family.</text>
</comment>
<dbReference type="CDD" id="cd08899">
    <property type="entry name" value="SRPBCC_CalC_Aha1-like_6"/>
    <property type="match status" value="1"/>
</dbReference>
<dbReference type="InterPro" id="IPR013538">
    <property type="entry name" value="ASHA1/2-like_C"/>
</dbReference>
<proteinExistence type="inferred from homology"/>
<evidence type="ECO:0000259" key="2">
    <source>
        <dbReference type="Pfam" id="PF08327"/>
    </source>
</evidence>
<protein>
    <submittedName>
        <fullName evidence="3">Uncharacterized conserved protein YndB, AHSA1/START domain</fullName>
    </submittedName>
</protein>
<name>A0A1H3TCZ9_9ACTN</name>
<dbReference type="EMBL" id="FNQB01000003">
    <property type="protein sequence ID" value="SDZ47219.1"/>
    <property type="molecule type" value="Genomic_DNA"/>
</dbReference>